<organism evidence="1 2">
    <name type="scientific">Nocardia puris</name>
    <dbReference type="NCBI Taxonomy" id="208602"/>
    <lineage>
        <taxon>Bacteria</taxon>
        <taxon>Bacillati</taxon>
        <taxon>Actinomycetota</taxon>
        <taxon>Actinomycetes</taxon>
        <taxon>Mycobacteriales</taxon>
        <taxon>Nocardiaceae</taxon>
        <taxon>Nocardia</taxon>
    </lineage>
</organism>
<dbReference type="Proteomes" id="UP000252586">
    <property type="component" value="Unassembled WGS sequence"/>
</dbReference>
<dbReference type="STRING" id="1210090.GCA_001613185_03589"/>
<dbReference type="OrthoDB" id="3928741at2"/>
<reference evidence="1 2" key="1">
    <citation type="submission" date="2018-06" db="EMBL/GenBank/DDBJ databases">
        <title>Genomic Encyclopedia of Type Strains, Phase IV (KMG-IV): sequencing the most valuable type-strain genomes for metagenomic binning, comparative biology and taxonomic classification.</title>
        <authorList>
            <person name="Goeker M."/>
        </authorList>
    </citation>
    <scope>NUCLEOTIDE SEQUENCE [LARGE SCALE GENOMIC DNA]</scope>
    <source>
        <strain evidence="1 2">DSM 44599</strain>
    </source>
</reference>
<dbReference type="SUPFAM" id="SSF88659">
    <property type="entry name" value="Sigma3 and sigma4 domains of RNA polymerase sigma factors"/>
    <property type="match status" value="1"/>
</dbReference>
<comment type="caution">
    <text evidence="1">The sequence shown here is derived from an EMBL/GenBank/DDBJ whole genome shotgun (WGS) entry which is preliminary data.</text>
</comment>
<dbReference type="InterPro" id="IPR013324">
    <property type="entry name" value="RNA_pol_sigma_r3/r4-like"/>
</dbReference>
<name>A0A366DQU0_9NOCA</name>
<dbReference type="Gene3D" id="1.10.10.10">
    <property type="entry name" value="Winged helix-like DNA-binding domain superfamily/Winged helix DNA-binding domain"/>
    <property type="match status" value="1"/>
</dbReference>
<dbReference type="RefSeq" id="WP_067510091.1">
    <property type="nucleotide sequence ID" value="NZ_QNRE01000003.1"/>
</dbReference>
<keyword evidence="2" id="KW-1185">Reference proteome</keyword>
<dbReference type="AlphaFoldDB" id="A0A366DQU0"/>
<evidence type="ECO:0000313" key="2">
    <source>
        <dbReference type="Proteomes" id="UP000252586"/>
    </source>
</evidence>
<dbReference type="EMBL" id="QNRE01000003">
    <property type="protein sequence ID" value="RBO92457.1"/>
    <property type="molecule type" value="Genomic_DNA"/>
</dbReference>
<sequence>MSGLSPSPVGDIARRSWLDVLPWLGAHRQGPPLLGEGELMANAWMSTAPGDSASDEHLAEICRRLATVFTEHHRGLALAEAFPFAFPTDDADLSWLGLRERTAATLTAAGVTDSGALGALTVDGLAGLRRVGAAVVAEVVTALVRRSVSADTATSAAVDEVERFVAPLGERDRFLLTARILGDRRVTLAECGAALGISRERVNQLDNRLRERVHAAFHSSAPLRAAADALAAAAQPVAALDRLTAATPELGAVAPSAGVPLWFVLTRLDQRVDAVDGWVVAETIDAARSRVKAALAQLAGDEGLVALTEIAAHLGIPEAETATWLAYSGYRIADGHVLTRSGSVHDSVAAILALAGEPMTLNEIHAAVVPARSLSSVRNAMVSDERFVKTDRARWGLARWGTSRYVPIHRQIGEILDARGGSIPVDELVERLTTEFGVKEFSVRTYAASGGYTTVDGVVTRRKQTYKPRKSPTKTRHLYREGEVLRWRTTVAAPHAKGSAFNLPTALAGLVGAGPDRSVELTSRLGPQSILWVAVQARSGTIKRFLDDLGLVPGDDIFLEFVPDATDRPQFDVLPAQPVPDSGSPAHRALAATGHANAAGLSEPAALAALAESLWLPSTSDQAAIAAALRGRKEDELAEILTSAR</sequence>
<evidence type="ECO:0000313" key="1">
    <source>
        <dbReference type="EMBL" id="RBO92457.1"/>
    </source>
</evidence>
<protein>
    <submittedName>
        <fullName evidence="1">Sigma-70-like protein</fullName>
    </submittedName>
</protein>
<proteinExistence type="predicted"/>
<gene>
    <name evidence="1" type="ORF">DFR74_103100</name>
</gene>
<dbReference type="InterPro" id="IPR036388">
    <property type="entry name" value="WH-like_DNA-bd_sf"/>
</dbReference>
<accession>A0A366DQU0</accession>